<dbReference type="InterPro" id="IPR000719">
    <property type="entry name" value="Prot_kinase_dom"/>
</dbReference>
<dbReference type="InterPro" id="IPR051931">
    <property type="entry name" value="PAK3-like"/>
</dbReference>
<dbReference type="SUPFAM" id="SSF56112">
    <property type="entry name" value="Protein kinase-like (PK-like)"/>
    <property type="match status" value="1"/>
</dbReference>
<dbReference type="GO" id="GO:0005524">
    <property type="term" value="F:ATP binding"/>
    <property type="evidence" value="ECO:0007669"/>
    <property type="project" value="UniProtKB-KW"/>
</dbReference>
<evidence type="ECO:0000256" key="3">
    <source>
        <dbReference type="ARBA" id="ARBA00022840"/>
    </source>
</evidence>
<feature type="domain" description="Protein kinase" evidence="4">
    <location>
        <begin position="1"/>
        <end position="95"/>
    </location>
</feature>
<dbReference type="InterPro" id="IPR011009">
    <property type="entry name" value="Kinase-like_dom_sf"/>
</dbReference>
<dbReference type="PANTHER" id="PTHR45832:SF3">
    <property type="entry name" value="NON-SPECIFIC SERINE_THREONINE PROTEIN KINASE"/>
    <property type="match status" value="1"/>
</dbReference>
<keyword evidence="2" id="KW-0547">Nucleotide-binding</keyword>
<organism evidence="5 6">
    <name type="scientific">Pelusios castaneus</name>
    <name type="common">West African mud turtle</name>
    <dbReference type="NCBI Taxonomy" id="367368"/>
    <lineage>
        <taxon>Eukaryota</taxon>
        <taxon>Metazoa</taxon>
        <taxon>Chordata</taxon>
        <taxon>Craniata</taxon>
        <taxon>Vertebrata</taxon>
        <taxon>Euteleostomi</taxon>
        <taxon>Archelosauria</taxon>
        <taxon>Testudinata</taxon>
        <taxon>Testudines</taxon>
        <taxon>Pleurodira</taxon>
        <taxon>Pelomedusidae</taxon>
        <taxon>Pelusios</taxon>
    </lineage>
</organism>
<dbReference type="Ensembl" id="ENSPCET00000017416.1">
    <property type="protein sequence ID" value="ENSPCEP00000016824.1"/>
    <property type="gene ID" value="ENSPCEG00000013227.1"/>
</dbReference>
<evidence type="ECO:0000256" key="1">
    <source>
        <dbReference type="ARBA" id="ARBA00012513"/>
    </source>
</evidence>
<evidence type="ECO:0000259" key="4">
    <source>
        <dbReference type="PROSITE" id="PS50011"/>
    </source>
</evidence>
<protein>
    <recommendedName>
        <fullName evidence="1">non-specific serine/threonine protein kinase</fullName>
        <ecNumber evidence="1">2.7.11.1</ecNumber>
    </recommendedName>
</protein>
<dbReference type="Proteomes" id="UP000694393">
    <property type="component" value="Unplaced"/>
</dbReference>
<dbReference type="GO" id="GO:0004674">
    <property type="term" value="F:protein serine/threonine kinase activity"/>
    <property type="evidence" value="ECO:0007669"/>
    <property type="project" value="UniProtKB-EC"/>
</dbReference>
<dbReference type="PROSITE" id="PS50011">
    <property type="entry name" value="PROTEIN_KINASE_DOM"/>
    <property type="match status" value="1"/>
</dbReference>
<evidence type="ECO:0000313" key="6">
    <source>
        <dbReference type="Proteomes" id="UP000694393"/>
    </source>
</evidence>
<evidence type="ECO:0000313" key="5">
    <source>
        <dbReference type="Ensembl" id="ENSPCEP00000016843.1"/>
    </source>
</evidence>
<proteinExistence type="predicted"/>
<dbReference type="Gene3D" id="1.10.510.10">
    <property type="entry name" value="Transferase(Phosphotransferase) domain 1"/>
    <property type="match status" value="1"/>
</dbReference>
<dbReference type="Pfam" id="PF00069">
    <property type="entry name" value="Pkinase"/>
    <property type="match status" value="1"/>
</dbReference>
<sequence length="118" mass="13456">LVPPPLSRPPSSPLTWPEVDIWSLGIMVIEMVDGEPPYFSDSPVQAMKRLRDSPPPKLKNSHKTSPVLRDFLERMLTRDPLERATAQELLDHPFLLQTGLPECLVPLIQQYRKRTSTC</sequence>
<dbReference type="EC" id="2.7.11.1" evidence="1"/>
<name>A0A8C8VLH9_9SAUR</name>
<keyword evidence="3" id="KW-0067">ATP-binding</keyword>
<keyword evidence="6" id="KW-1185">Reference proteome</keyword>
<dbReference type="AlphaFoldDB" id="A0A8C8VLH9"/>
<reference evidence="5" key="1">
    <citation type="submission" date="2025-05" db="UniProtKB">
        <authorList>
            <consortium name="Ensembl"/>
        </authorList>
    </citation>
    <scope>IDENTIFICATION</scope>
</reference>
<accession>A0A8C8VLH9</accession>
<dbReference type="Ensembl" id="ENSPCET00000017435.1">
    <property type="protein sequence ID" value="ENSPCEP00000016843.1"/>
    <property type="gene ID" value="ENSPCEG00000013239.1"/>
</dbReference>
<evidence type="ECO:0000256" key="2">
    <source>
        <dbReference type="ARBA" id="ARBA00022741"/>
    </source>
</evidence>
<dbReference type="PANTHER" id="PTHR45832">
    <property type="entry name" value="SERINE/THREONINE-PROTEIN KINASE SAMKA-RELATED-RELATED"/>
    <property type="match status" value="1"/>
</dbReference>